<keyword evidence="1" id="KW-0472">Membrane</keyword>
<reference evidence="2 3" key="1">
    <citation type="journal article" date="2022" name="Evol. Bioinform. Online">
        <title>Draft Genome Sequence of Oceanobacillus jordanicus Strain GSFE11, a Halotolerant Plant Growth-Promoting Bacterial Endophyte Isolated From the Jordan Valley.</title>
        <authorList>
            <person name="Alhindi T."/>
            <person name="Albdaiwi R."/>
        </authorList>
    </citation>
    <scope>NUCLEOTIDE SEQUENCE [LARGE SCALE GENOMIC DNA]</scope>
    <source>
        <strain evidence="2 3">GSFE11</strain>
    </source>
</reference>
<organism evidence="2 3">
    <name type="scientific">Oceanobacillus jordanicus</name>
    <dbReference type="NCBI Taxonomy" id="2867266"/>
    <lineage>
        <taxon>Bacteria</taxon>
        <taxon>Bacillati</taxon>
        <taxon>Bacillota</taxon>
        <taxon>Bacilli</taxon>
        <taxon>Bacillales</taxon>
        <taxon>Bacillaceae</taxon>
        <taxon>Oceanobacillus</taxon>
    </lineage>
</organism>
<keyword evidence="1" id="KW-0812">Transmembrane</keyword>
<dbReference type="RefSeq" id="WP_238018894.1">
    <property type="nucleotide sequence ID" value="NZ_JAIFZM010000004.1"/>
</dbReference>
<comment type="caution">
    <text evidence="2">The sequence shown here is derived from an EMBL/GenBank/DDBJ whole genome shotgun (WGS) entry which is preliminary data.</text>
</comment>
<evidence type="ECO:0008006" key="4">
    <source>
        <dbReference type="Google" id="ProtNLM"/>
    </source>
</evidence>
<name>A0AAW5B628_9BACI</name>
<evidence type="ECO:0000313" key="2">
    <source>
        <dbReference type="EMBL" id="MCG3418727.1"/>
    </source>
</evidence>
<dbReference type="EMBL" id="JAIFZM010000004">
    <property type="protein sequence ID" value="MCG3418727.1"/>
    <property type="molecule type" value="Genomic_DNA"/>
</dbReference>
<evidence type="ECO:0000313" key="3">
    <source>
        <dbReference type="Proteomes" id="UP001199631"/>
    </source>
</evidence>
<feature type="transmembrane region" description="Helical" evidence="1">
    <location>
        <begin position="71"/>
        <end position="95"/>
    </location>
</feature>
<feature type="transmembrane region" description="Helical" evidence="1">
    <location>
        <begin position="20"/>
        <end position="47"/>
    </location>
</feature>
<gene>
    <name evidence="2" type="ORF">K3T81_06175</name>
</gene>
<dbReference type="Pfam" id="PF11085">
    <property type="entry name" value="YqhR"/>
    <property type="match status" value="1"/>
</dbReference>
<proteinExistence type="predicted"/>
<feature type="transmembrane region" description="Helical" evidence="1">
    <location>
        <begin position="137"/>
        <end position="156"/>
    </location>
</feature>
<accession>A0AAW5B628</accession>
<evidence type="ECO:0000256" key="1">
    <source>
        <dbReference type="SAM" id="Phobius"/>
    </source>
</evidence>
<protein>
    <recommendedName>
        <fullName evidence="4">Membrane protein YqhR</fullName>
    </recommendedName>
</protein>
<sequence>MSDKKQLDQKLDQNKREEPLTLFSRSAVTGFVGGVFWGLIATILAYFNFTEVAPKSYVLRSWTTATWTDGWLGTVITIMILGGLSVLVAFIYYLFMRKINSMWMGAVYGVILWGILFFILDPIFTNIKPIQEFNQETIVTTICLYVLYGTFIGYSLSYDYHDKVMKEKNEHNKQA</sequence>
<keyword evidence="1" id="KW-1133">Transmembrane helix</keyword>
<dbReference type="AlphaFoldDB" id="A0AAW5B628"/>
<feature type="transmembrane region" description="Helical" evidence="1">
    <location>
        <begin position="102"/>
        <end position="125"/>
    </location>
</feature>
<dbReference type="Proteomes" id="UP001199631">
    <property type="component" value="Unassembled WGS sequence"/>
</dbReference>
<dbReference type="InterPro" id="IPR024563">
    <property type="entry name" value="YqhR"/>
</dbReference>
<keyword evidence="3" id="KW-1185">Reference proteome</keyword>